<evidence type="ECO:0000313" key="2">
    <source>
        <dbReference type="Proteomes" id="UP000255467"/>
    </source>
</evidence>
<sequence>MFSRIASAQLPAKSDDDRFMVTDNSVIVLDGATNHGVAHKISGGVYAEHLGHSIANRSNESPSLPDIFECALRETVTALDLTSGSRNMPSSTVAMVRQRAEGLVDLFVLGDSTVVLGYHNGSQEFYSDDRLEHLGLPQSAEYRSRLQHGCGFTDQHRKLLAELQQGQRRLRNRPGGYWIASTDPEAARHAVTTTLPAADLAWFAIATDGVTDLLEPLEIRWQDIARMDSAELAGLLERLHRWETEVDPEGRTVPRAKQHDDKTVVVAHMH</sequence>
<evidence type="ECO:0000313" key="1">
    <source>
        <dbReference type="EMBL" id="SUA73664.1"/>
    </source>
</evidence>
<dbReference type="Proteomes" id="UP000255467">
    <property type="component" value="Unassembled WGS sequence"/>
</dbReference>
<dbReference type="SUPFAM" id="SSF81606">
    <property type="entry name" value="PP2C-like"/>
    <property type="match status" value="1"/>
</dbReference>
<organism evidence="1 2">
    <name type="scientific">Nocardia otitidiscaviarum</name>
    <dbReference type="NCBI Taxonomy" id="1823"/>
    <lineage>
        <taxon>Bacteria</taxon>
        <taxon>Bacillati</taxon>
        <taxon>Actinomycetota</taxon>
        <taxon>Actinomycetes</taxon>
        <taxon>Mycobacteriales</taxon>
        <taxon>Nocardiaceae</taxon>
        <taxon>Nocardia</taxon>
    </lineage>
</organism>
<proteinExistence type="predicted"/>
<protein>
    <recommendedName>
        <fullName evidence="3">Protein phosphatase 2C domain-containing protein</fullName>
    </recommendedName>
</protein>
<keyword evidence="2" id="KW-1185">Reference proteome</keyword>
<dbReference type="EMBL" id="UGRY01000002">
    <property type="protein sequence ID" value="SUA73664.1"/>
    <property type="molecule type" value="Genomic_DNA"/>
</dbReference>
<accession>A0A378Y997</accession>
<name>A0A378Y997_9NOCA</name>
<dbReference type="InterPro" id="IPR036457">
    <property type="entry name" value="PPM-type-like_dom_sf"/>
</dbReference>
<evidence type="ECO:0008006" key="3">
    <source>
        <dbReference type="Google" id="ProtNLM"/>
    </source>
</evidence>
<dbReference type="AlphaFoldDB" id="A0A378Y997"/>
<gene>
    <name evidence="1" type="ORF">NCTC1934_01111</name>
</gene>
<dbReference type="Gene3D" id="3.60.40.10">
    <property type="entry name" value="PPM-type phosphatase domain"/>
    <property type="match status" value="1"/>
</dbReference>
<reference evidence="1 2" key="1">
    <citation type="submission" date="2018-06" db="EMBL/GenBank/DDBJ databases">
        <authorList>
            <consortium name="Pathogen Informatics"/>
            <person name="Doyle S."/>
        </authorList>
    </citation>
    <scope>NUCLEOTIDE SEQUENCE [LARGE SCALE GENOMIC DNA]</scope>
    <source>
        <strain evidence="1 2">NCTC1934</strain>
    </source>
</reference>